<keyword evidence="1" id="KW-1133">Transmembrane helix</keyword>
<feature type="transmembrane region" description="Helical" evidence="1">
    <location>
        <begin position="32"/>
        <end position="57"/>
    </location>
</feature>
<feature type="transmembrane region" description="Helical" evidence="1">
    <location>
        <begin position="69"/>
        <end position="93"/>
    </location>
</feature>
<sequence length="115" mass="11966">MDIDGRLAELPAALPGLAVVAMGLLMLRVKSWYAVVPGFATIINSCAVGPSIHYRLVSDGRIRLDTLGIRLVAGSLAVALLVIVVGTLLAGVVGHRRPWAAPPKNEAGPVPPTAR</sequence>
<dbReference type="EMBL" id="BAAANS010000003">
    <property type="protein sequence ID" value="GAA2086446.1"/>
    <property type="molecule type" value="Genomic_DNA"/>
</dbReference>
<organism evidence="2 3">
    <name type="scientific">Kitasatospora saccharophila</name>
    <dbReference type="NCBI Taxonomy" id="407973"/>
    <lineage>
        <taxon>Bacteria</taxon>
        <taxon>Bacillati</taxon>
        <taxon>Actinomycetota</taxon>
        <taxon>Actinomycetes</taxon>
        <taxon>Kitasatosporales</taxon>
        <taxon>Streptomycetaceae</taxon>
        <taxon>Kitasatospora</taxon>
    </lineage>
</organism>
<protein>
    <submittedName>
        <fullName evidence="2">Uncharacterized protein</fullName>
    </submittedName>
</protein>
<comment type="caution">
    <text evidence="2">The sequence shown here is derived from an EMBL/GenBank/DDBJ whole genome shotgun (WGS) entry which is preliminary data.</text>
</comment>
<keyword evidence="1" id="KW-0812">Transmembrane</keyword>
<keyword evidence="1" id="KW-0472">Membrane</keyword>
<evidence type="ECO:0000256" key="1">
    <source>
        <dbReference type="SAM" id="Phobius"/>
    </source>
</evidence>
<evidence type="ECO:0000313" key="3">
    <source>
        <dbReference type="Proteomes" id="UP001500897"/>
    </source>
</evidence>
<gene>
    <name evidence="2" type="ORF">GCM10009759_07170</name>
</gene>
<dbReference type="Proteomes" id="UP001500897">
    <property type="component" value="Unassembled WGS sequence"/>
</dbReference>
<accession>A0ABN2W9B0</accession>
<evidence type="ECO:0000313" key="2">
    <source>
        <dbReference type="EMBL" id="GAA2086446.1"/>
    </source>
</evidence>
<proteinExistence type="predicted"/>
<feature type="transmembrane region" description="Helical" evidence="1">
    <location>
        <begin position="7"/>
        <end position="26"/>
    </location>
</feature>
<dbReference type="RefSeq" id="WP_344550225.1">
    <property type="nucleotide sequence ID" value="NZ_BAAANS010000003.1"/>
</dbReference>
<reference evidence="2 3" key="1">
    <citation type="journal article" date="2019" name="Int. J. Syst. Evol. Microbiol.">
        <title>The Global Catalogue of Microorganisms (GCM) 10K type strain sequencing project: providing services to taxonomists for standard genome sequencing and annotation.</title>
        <authorList>
            <consortium name="The Broad Institute Genomics Platform"/>
            <consortium name="The Broad Institute Genome Sequencing Center for Infectious Disease"/>
            <person name="Wu L."/>
            <person name="Ma J."/>
        </authorList>
    </citation>
    <scope>NUCLEOTIDE SEQUENCE [LARGE SCALE GENOMIC DNA]</scope>
    <source>
        <strain evidence="2 3">JCM 14559</strain>
    </source>
</reference>
<name>A0ABN2W9B0_9ACTN</name>
<keyword evidence="3" id="KW-1185">Reference proteome</keyword>